<evidence type="ECO:0000256" key="11">
    <source>
        <dbReference type="PROSITE-ProRule" id="PRU00175"/>
    </source>
</evidence>
<accession>A0A813ZLZ1</accession>
<dbReference type="GO" id="GO:0061630">
    <property type="term" value="F:ubiquitin protein ligase activity"/>
    <property type="evidence" value="ECO:0007669"/>
    <property type="project" value="UniProtKB-EC"/>
</dbReference>
<dbReference type="SUPFAM" id="SSF57850">
    <property type="entry name" value="RING/U-box"/>
    <property type="match status" value="1"/>
</dbReference>
<feature type="compositionally biased region" description="Basic and acidic residues" evidence="12">
    <location>
        <begin position="15"/>
        <end position="30"/>
    </location>
</feature>
<dbReference type="PROSITE" id="PS00518">
    <property type="entry name" value="ZF_RING_1"/>
    <property type="match status" value="1"/>
</dbReference>
<dbReference type="GO" id="GO:0006511">
    <property type="term" value="P:ubiquitin-dependent protein catabolic process"/>
    <property type="evidence" value="ECO:0007669"/>
    <property type="project" value="InterPro"/>
</dbReference>
<dbReference type="FunFam" id="3.30.40.10:FF:000062">
    <property type="entry name" value="E3 ubiquitin-protein ligase RNF185"/>
    <property type="match status" value="1"/>
</dbReference>
<gene>
    <name evidence="16" type="ORF">JXQ802_LOCUS34988</name>
    <name evidence="15" type="ORF">PYM288_LOCUS9581</name>
</gene>
<evidence type="ECO:0000313" key="16">
    <source>
        <dbReference type="EMBL" id="CAF1406061.1"/>
    </source>
</evidence>
<evidence type="ECO:0000256" key="7">
    <source>
        <dbReference type="ARBA" id="ARBA00022771"/>
    </source>
</evidence>
<keyword evidence="18" id="KW-1185">Reference proteome</keyword>
<dbReference type="Gene3D" id="3.30.40.10">
    <property type="entry name" value="Zinc/RING finger domain, C3HC4 (zinc finger)"/>
    <property type="match status" value="1"/>
</dbReference>
<evidence type="ECO:0000313" key="18">
    <source>
        <dbReference type="Proteomes" id="UP000663870"/>
    </source>
</evidence>
<keyword evidence="13" id="KW-1133">Transmembrane helix</keyword>
<feature type="domain" description="RING-type" evidence="14">
    <location>
        <begin position="34"/>
        <end position="75"/>
    </location>
</feature>
<evidence type="ECO:0000256" key="13">
    <source>
        <dbReference type="SAM" id="Phobius"/>
    </source>
</evidence>
<evidence type="ECO:0000256" key="6">
    <source>
        <dbReference type="ARBA" id="ARBA00022723"/>
    </source>
</evidence>
<keyword evidence="9" id="KW-0862">Zinc</keyword>
<keyword evidence="7 11" id="KW-0863">Zinc-finger</keyword>
<evidence type="ECO:0000256" key="9">
    <source>
        <dbReference type="ARBA" id="ARBA00022833"/>
    </source>
</evidence>
<evidence type="ECO:0000259" key="14">
    <source>
        <dbReference type="PROSITE" id="PS50089"/>
    </source>
</evidence>
<dbReference type="GO" id="GO:0005783">
    <property type="term" value="C:endoplasmic reticulum"/>
    <property type="evidence" value="ECO:0007669"/>
    <property type="project" value="InterPro"/>
</dbReference>
<dbReference type="GO" id="GO:0008270">
    <property type="term" value="F:zinc ion binding"/>
    <property type="evidence" value="ECO:0007669"/>
    <property type="project" value="UniProtKB-KW"/>
</dbReference>
<feature type="region of interest" description="Disordered" evidence="12">
    <location>
        <begin position="85"/>
        <end position="117"/>
    </location>
</feature>
<dbReference type="GO" id="GO:0016567">
    <property type="term" value="P:protein ubiquitination"/>
    <property type="evidence" value="ECO:0007669"/>
    <property type="project" value="UniProtKB-UniPathway"/>
</dbReference>
<evidence type="ECO:0000256" key="2">
    <source>
        <dbReference type="ARBA" id="ARBA00004308"/>
    </source>
</evidence>
<dbReference type="InterPro" id="IPR013083">
    <property type="entry name" value="Znf_RING/FYVE/PHD"/>
</dbReference>
<dbReference type="PROSITE" id="PS50089">
    <property type="entry name" value="ZF_RING_2"/>
    <property type="match status" value="1"/>
</dbReference>
<keyword evidence="6" id="KW-0479">Metal-binding</keyword>
<dbReference type="Proteomes" id="UP000663854">
    <property type="component" value="Unassembled WGS sequence"/>
</dbReference>
<evidence type="ECO:0000313" key="15">
    <source>
        <dbReference type="EMBL" id="CAF0902220.1"/>
    </source>
</evidence>
<evidence type="ECO:0000313" key="17">
    <source>
        <dbReference type="Proteomes" id="UP000663854"/>
    </source>
</evidence>
<dbReference type="PANTHER" id="PTHR12313">
    <property type="entry name" value="E3 UBIQUITIN-PROTEIN LIGASE RNF5-RELATED"/>
    <property type="match status" value="1"/>
</dbReference>
<dbReference type="InterPro" id="IPR017907">
    <property type="entry name" value="Znf_RING_CS"/>
</dbReference>
<proteinExistence type="predicted"/>
<evidence type="ECO:0000256" key="8">
    <source>
        <dbReference type="ARBA" id="ARBA00022786"/>
    </source>
</evidence>
<dbReference type="SMART" id="SM00184">
    <property type="entry name" value="RING"/>
    <property type="match status" value="1"/>
</dbReference>
<reference evidence="15" key="1">
    <citation type="submission" date="2021-02" db="EMBL/GenBank/DDBJ databases">
        <authorList>
            <person name="Nowell W R."/>
        </authorList>
    </citation>
    <scope>NUCLEOTIDE SEQUENCE</scope>
</reference>
<sequence length="187" mass="20822">MASIEQTSTNDSGNNDDKKSSSSSNNEKDSGFECNICLETARDAVLSLCGHLFCWPCIHQWLETRAHNPTCPVCKSSISRDKLVPIYGRNSPQTDPRNTTPPRPAGTRQEPRRGRNFGFGDGVNFQMSFGVGAFPFGLFQTTFTTNNNNDHQYGPPPPDTPERYHHDLLSRIFLGIALAVILFIIFN</sequence>
<comment type="pathway">
    <text evidence="3">Protein modification; protein ubiquitination.</text>
</comment>
<evidence type="ECO:0000256" key="3">
    <source>
        <dbReference type="ARBA" id="ARBA00004906"/>
    </source>
</evidence>
<keyword evidence="8" id="KW-0833">Ubl conjugation pathway</keyword>
<comment type="subcellular location">
    <subcellularLocation>
        <location evidence="2">Endomembrane system</location>
    </subcellularLocation>
</comment>
<dbReference type="InterPro" id="IPR001841">
    <property type="entry name" value="Znf_RING"/>
</dbReference>
<feature type="region of interest" description="Disordered" evidence="12">
    <location>
        <begin position="1"/>
        <end position="30"/>
    </location>
</feature>
<keyword evidence="13" id="KW-0812">Transmembrane</keyword>
<dbReference type="InterPro" id="IPR045103">
    <property type="entry name" value="RNF5/RNF185-like"/>
</dbReference>
<evidence type="ECO:0000256" key="10">
    <source>
        <dbReference type="ARBA" id="ARBA00023136"/>
    </source>
</evidence>
<dbReference type="EC" id="2.3.2.27" evidence="4"/>
<protein>
    <recommendedName>
        <fullName evidence="4">RING-type E3 ubiquitin transferase</fullName>
        <ecNumber evidence="4">2.3.2.27</ecNumber>
    </recommendedName>
</protein>
<keyword evidence="10 13" id="KW-0472">Membrane</keyword>
<dbReference type="InterPro" id="IPR018957">
    <property type="entry name" value="Znf_C3HC4_RING-type"/>
</dbReference>
<comment type="caution">
    <text evidence="15">The sequence shown here is derived from an EMBL/GenBank/DDBJ whole genome shotgun (WGS) entry which is preliminary data.</text>
</comment>
<dbReference type="EMBL" id="CAJNOL010001699">
    <property type="protein sequence ID" value="CAF1406061.1"/>
    <property type="molecule type" value="Genomic_DNA"/>
</dbReference>
<evidence type="ECO:0000256" key="4">
    <source>
        <dbReference type="ARBA" id="ARBA00012483"/>
    </source>
</evidence>
<evidence type="ECO:0000256" key="5">
    <source>
        <dbReference type="ARBA" id="ARBA00022679"/>
    </source>
</evidence>
<feature type="transmembrane region" description="Helical" evidence="13">
    <location>
        <begin position="168"/>
        <end position="186"/>
    </location>
</feature>
<name>A0A813ZLZ1_9BILA</name>
<dbReference type="AlphaFoldDB" id="A0A813ZLZ1"/>
<keyword evidence="5" id="KW-0808">Transferase</keyword>
<comment type="catalytic activity">
    <reaction evidence="1">
        <text>S-ubiquitinyl-[E2 ubiquitin-conjugating enzyme]-L-cysteine + [acceptor protein]-L-lysine = [E2 ubiquitin-conjugating enzyme]-L-cysteine + N(6)-ubiquitinyl-[acceptor protein]-L-lysine.</text>
        <dbReference type="EC" id="2.3.2.27"/>
    </reaction>
</comment>
<dbReference type="Pfam" id="PF00097">
    <property type="entry name" value="zf-C3HC4"/>
    <property type="match status" value="1"/>
</dbReference>
<dbReference type="Proteomes" id="UP000663870">
    <property type="component" value="Unassembled WGS sequence"/>
</dbReference>
<dbReference type="EMBL" id="CAJNOH010000142">
    <property type="protein sequence ID" value="CAF0902220.1"/>
    <property type="molecule type" value="Genomic_DNA"/>
</dbReference>
<organism evidence="15 17">
    <name type="scientific">Rotaria sordida</name>
    <dbReference type="NCBI Taxonomy" id="392033"/>
    <lineage>
        <taxon>Eukaryota</taxon>
        <taxon>Metazoa</taxon>
        <taxon>Spiralia</taxon>
        <taxon>Gnathifera</taxon>
        <taxon>Rotifera</taxon>
        <taxon>Eurotatoria</taxon>
        <taxon>Bdelloidea</taxon>
        <taxon>Philodinida</taxon>
        <taxon>Philodinidae</taxon>
        <taxon>Rotaria</taxon>
    </lineage>
</organism>
<evidence type="ECO:0000256" key="12">
    <source>
        <dbReference type="SAM" id="MobiDB-lite"/>
    </source>
</evidence>
<dbReference type="UniPathway" id="UPA00143"/>
<evidence type="ECO:0000256" key="1">
    <source>
        <dbReference type="ARBA" id="ARBA00000900"/>
    </source>
</evidence>